<dbReference type="EMBL" id="AGEJ01000018">
    <property type="protein sequence ID" value="EMD16601.1"/>
    <property type="molecule type" value="Genomic_DNA"/>
</dbReference>
<dbReference type="PANTHER" id="PTHR13355:SF11">
    <property type="entry name" value="GLUCOSAMINE 6-PHOSPHATE N-ACETYLTRANSFERASE"/>
    <property type="match status" value="1"/>
</dbReference>
<dbReference type="InterPro" id="IPR000182">
    <property type="entry name" value="GNAT_dom"/>
</dbReference>
<dbReference type="CDD" id="cd04301">
    <property type="entry name" value="NAT_SF"/>
    <property type="match status" value="1"/>
</dbReference>
<dbReference type="PANTHER" id="PTHR13355">
    <property type="entry name" value="GLUCOSAMINE 6-PHOSPHATE N-ACETYLTRANSFERASE"/>
    <property type="match status" value="1"/>
</dbReference>
<evidence type="ECO:0000259" key="1">
    <source>
        <dbReference type="PROSITE" id="PS51186"/>
    </source>
</evidence>
<dbReference type="GO" id="GO:0004343">
    <property type="term" value="F:glucosamine 6-phosphate N-acetyltransferase activity"/>
    <property type="evidence" value="ECO:0007669"/>
    <property type="project" value="TreeGrafter"/>
</dbReference>
<dbReference type="Gene3D" id="3.40.630.30">
    <property type="match status" value="1"/>
</dbReference>
<dbReference type="InterPro" id="IPR016181">
    <property type="entry name" value="Acyl_CoA_acyltransferase"/>
</dbReference>
<evidence type="ECO:0000313" key="3">
    <source>
        <dbReference type="Proteomes" id="UP000011758"/>
    </source>
</evidence>
<accession>M2Q2X6</accession>
<dbReference type="OrthoDB" id="9796171at2"/>
<gene>
    <name evidence="2" type="ORF">HMPREF9943_01155</name>
</gene>
<dbReference type="PROSITE" id="PS51186">
    <property type="entry name" value="GNAT"/>
    <property type="match status" value="1"/>
</dbReference>
<dbReference type="BioCyc" id="ECAT999415-HMP:GTTI-1185-MONOMER"/>
<dbReference type="STRING" id="999415.HMPREF9943_01155"/>
<dbReference type="AlphaFoldDB" id="M2Q2X6"/>
<name>M2Q2X6_9FIRM</name>
<keyword evidence="3" id="KW-1185">Reference proteome</keyword>
<feature type="domain" description="N-acetyltransferase" evidence="1">
    <location>
        <begin position="1"/>
        <end position="135"/>
    </location>
</feature>
<comment type="caution">
    <text evidence="2">The sequence shown here is derived from an EMBL/GenBank/DDBJ whole genome shotgun (WGS) entry which is preliminary data.</text>
</comment>
<dbReference type="Pfam" id="PF13673">
    <property type="entry name" value="Acetyltransf_10"/>
    <property type="match status" value="1"/>
</dbReference>
<dbReference type="Proteomes" id="UP000011758">
    <property type="component" value="Unassembled WGS sequence"/>
</dbReference>
<dbReference type="eggNOG" id="COG2153">
    <property type="taxonomic scope" value="Bacteria"/>
</dbReference>
<sequence length="135" mass="16110">MEIKIYDYLHQDVKNIREQVFIEEQGFNEEFDDIDQACFFLVVYENKLPLGTLRYFKENDKWYIGRVAVKKEARGKHLGSLLMDKAESLLKHQTDKIYLEAQVRASHFYESLGYRKTDQTHDDEGVLHVLMYKEI</sequence>
<proteinExistence type="predicted"/>
<evidence type="ECO:0000313" key="2">
    <source>
        <dbReference type="EMBL" id="EMD16601.1"/>
    </source>
</evidence>
<dbReference type="SUPFAM" id="SSF55729">
    <property type="entry name" value="Acyl-CoA N-acyltransferases (Nat)"/>
    <property type="match status" value="1"/>
</dbReference>
<protein>
    <recommendedName>
        <fullName evidence="1">N-acetyltransferase domain-containing protein</fullName>
    </recommendedName>
</protein>
<dbReference type="RefSeq" id="WP_004803022.1">
    <property type="nucleotide sequence ID" value="NZ_KB446648.1"/>
</dbReference>
<dbReference type="InterPro" id="IPR039143">
    <property type="entry name" value="GNPNAT1-like"/>
</dbReference>
<reference evidence="2 3" key="1">
    <citation type="submission" date="2013-02" db="EMBL/GenBank/DDBJ databases">
        <title>The Genome Sequence of Lactobacillus catenaformis F0143.</title>
        <authorList>
            <consortium name="The Broad Institute Genome Sequencing Platform"/>
            <person name="Earl A."/>
            <person name="Ward D."/>
            <person name="Feldgarden M."/>
            <person name="Gevers D."/>
            <person name="Izard J."/>
            <person name="Blanton J.M."/>
            <person name="Mathney J."/>
            <person name="Dewhirst F.E."/>
            <person name="Young S.K."/>
            <person name="Zeng Q."/>
            <person name="Gargeya S."/>
            <person name="Fitzgerald M."/>
            <person name="Haas B."/>
            <person name="Abouelleil A."/>
            <person name="Alvarado L."/>
            <person name="Arachchi H.M."/>
            <person name="Berlin A."/>
            <person name="Chapman S.B."/>
            <person name="Gearin G."/>
            <person name="Goldberg J."/>
            <person name="Griggs A."/>
            <person name="Gujja S."/>
            <person name="Hansen M."/>
            <person name="Heiman D."/>
            <person name="Howarth C."/>
            <person name="Larimer J."/>
            <person name="Lui A."/>
            <person name="MacDonald P.J.P."/>
            <person name="McCowen C."/>
            <person name="Montmayeur A."/>
            <person name="Murphy C."/>
            <person name="Neiman D."/>
            <person name="Pearson M."/>
            <person name="Priest M."/>
            <person name="Roberts A."/>
            <person name="Saif S."/>
            <person name="Shea T."/>
            <person name="Sisk P."/>
            <person name="Stolte C."/>
            <person name="Sykes S."/>
            <person name="Wortman J."/>
            <person name="Nusbaum C."/>
            <person name="Birren B."/>
        </authorList>
    </citation>
    <scope>NUCLEOTIDE SEQUENCE [LARGE SCALE GENOMIC DNA]</scope>
    <source>
        <strain evidence="2 3">OT 569</strain>
    </source>
</reference>
<organism evidence="2 3">
    <name type="scientific">Eggerthia catenaformis OT 569 = DSM 20559</name>
    <dbReference type="NCBI Taxonomy" id="999415"/>
    <lineage>
        <taxon>Bacteria</taxon>
        <taxon>Bacillati</taxon>
        <taxon>Bacillota</taxon>
        <taxon>Erysipelotrichia</taxon>
        <taxon>Erysipelotrichales</taxon>
        <taxon>Coprobacillaceae</taxon>
        <taxon>Eggerthia</taxon>
    </lineage>
</organism>